<dbReference type="PANTHER" id="PTHR30540">
    <property type="entry name" value="OSMOTIC STRESS POTASSIUM TRANSPORTER"/>
    <property type="match status" value="1"/>
</dbReference>
<feature type="transmembrane region" description="Helical" evidence="2">
    <location>
        <begin position="361"/>
        <end position="381"/>
    </location>
</feature>
<feature type="transmembrane region" description="Helical" evidence="2">
    <location>
        <begin position="500"/>
        <end position="518"/>
    </location>
</feature>
<keyword evidence="2" id="KW-0813">Transport</keyword>
<sequence>MERRADANGDIVLEMASPGADGQQQGGDGGASGGRTLSFSQAYKMRHRTPQARIYPCIVFTVSQTLLLSFQSLGIVYGDLGTSPLYVFPSVVLPGAGERDFLGILSLILWTLTLMSLVKYVLIVLRADDHGEGGTFALYSLLRQHVNFKGGTPAQVTRLPSDLQLRFHGKKKRSEPSRMQKFLEGSAVAQSVLTYVVLVGTSMVMGDGALTPAISEHVVMLSVVILLLLFLFQQMGTGRVSFSFSPIMLVWFGSIAMIGLYNIIVYYPPVLKAVNPYYIYCYFARNGTAGWEQLGAVILCITGAEAMFADLGHFNKRSIQVAFSTVVYPSLILAYAGQAAYLIKNPADLSTAFYSSIPGGLFWPMFVVATLAAIVASQSLISASFSIIRQSIVLDYFPRATVRHTSDKYEGQVYCPEVNYLLMLFCVLITIGFQGGPEIGHAFGVAVIWVMLITTALMTVVMVVIWDVHPALAATFFTVYVAVEDLYMSSLMNKLAQGGWVPFAITAFFLVITVSWTYGRKKKGEYEAGHMISGNELATVVARSARVPGVCFFFTDLMNGIPPIVRHYAEHTGCLRELLLFVTVTRVPKNFNSGVSNIKLDHDKTMQVGMNYKIKLD</sequence>
<evidence type="ECO:0000313" key="4">
    <source>
        <dbReference type="EnsemblPlants" id="EMT19754"/>
    </source>
</evidence>
<reference evidence="4" key="1">
    <citation type="submission" date="2015-06" db="UniProtKB">
        <authorList>
            <consortium name="EnsemblPlants"/>
        </authorList>
    </citation>
    <scope>IDENTIFICATION</scope>
</reference>
<comment type="similarity">
    <text evidence="1 2">Belongs to the HAK/KUP transporter (TC 2.A.72.3) family.</text>
</comment>
<feature type="transmembrane region" description="Helical" evidence="2">
    <location>
        <begin position="182"/>
        <end position="204"/>
    </location>
</feature>
<dbReference type="Pfam" id="PF02705">
    <property type="entry name" value="K_trans"/>
    <property type="match status" value="1"/>
</dbReference>
<feature type="transmembrane region" description="Helical" evidence="2">
    <location>
        <begin position="442"/>
        <end position="464"/>
    </location>
</feature>
<proteinExistence type="inferred from homology"/>
<dbReference type="InterPro" id="IPR003855">
    <property type="entry name" value="K+_transporter"/>
</dbReference>
<evidence type="ECO:0000256" key="2">
    <source>
        <dbReference type="RuleBase" id="RU321113"/>
    </source>
</evidence>
<comment type="subcellular location">
    <subcellularLocation>
        <location evidence="2">Membrane</location>
        <topology evidence="2">Multi-pass membrane protein</topology>
    </subcellularLocation>
</comment>
<feature type="transmembrane region" description="Helical" evidence="2">
    <location>
        <begin position="288"/>
        <end position="309"/>
    </location>
</feature>
<accession>R7WG78</accession>
<feature type="domain" description="K+ potassium transporter integral membrane" evidence="3">
    <location>
        <begin position="69"/>
        <end position="533"/>
    </location>
</feature>
<keyword evidence="2" id="KW-0812">Transmembrane</keyword>
<protein>
    <recommendedName>
        <fullName evidence="2">Potassium transporter</fullName>
    </recommendedName>
</protein>
<keyword evidence="2" id="KW-0630">Potassium</keyword>
<keyword evidence="2" id="KW-0633">Potassium transport</keyword>
<dbReference type="AlphaFoldDB" id="R7WG78"/>
<feature type="transmembrane region" description="Helical" evidence="2">
    <location>
        <begin position="244"/>
        <end position="268"/>
    </location>
</feature>
<feature type="transmembrane region" description="Helical" evidence="2">
    <location>
        <begin position="418"/>
        <end position="436"/>
    </location>
</feature>
<keyword evidence="2" id="KW-0406">Ion transport</keyword>
<keyword evidence="2" id="KW-1133">Transmembrane helix</keyword>
<dbReference type="GO" id="GO:0016020">
    <property type="term" value="C:membrane"/>
    <property type="evidence" value="ECO:0007669"/>
    <property type="project" value="UniProtKB-SubCell"/>
</dbReference>
<evidence type="ECO:0000256" key="1">
    <source>
        <dbReference type="ARBA" id="ARBA00008440"/>
    </source>
</evidence>
<organism evidence="4">
    <name type="scientific">Aegilops tauschii</name>
    <name type="common">Tausch's goatgrass</name>
    <name type="synonym">Aegilops squarrosa</name>
    <dbReference type="NCBI Taxonomy" id="37682"/>
    <lineage>
        <taxon>Eukaryota</taxon>
        <taxon>Viridiplantae</taxon>
        <taxon>Streptophyta</taxon>
        <taxon>Embryophyta</taxon>
        <taxon>Tracheophyta</taxon>
        <taxon>Spermatophyta</taxon>
        <taxon>Magnoliopsida</taxon>
        <taxon>Liliopsida</taxon>
        <taxon>Poales</taxon>
        <taxon>Poaceae</taxon>
        <taxon>BOP clade</taxon>
        <taxon>Pooideae</taxon>
        <taxon>Triticodae</taxon>
        <taxon>Triticeae</taxon>
        <taxon>Triticinae</taxon>
        <taxon>Aegilops</taxon>
    </lineage>
</organism>
<dbReference type="GO" id="GO:0015079">
    <property type="term" value="F:potassium ion transmembrane transporter activity"/>
    <property type="evidence" value="ECO:0007669"/>
    <property type="project" value="UniProtKB-UniRule"/>
</dbReference>
<comment type="function">
    <text evidence="2">Potassium transporter.</text>
</comment>
<keyword evidence="2" id="KW-0472">Membrane</keyword>
<dbReference type="NCBIfam" id="TIGR00794">
    <property type="entry name" value="kup"/>
    <property type="match status" value="1"/>
</dbReference>
<feature type="transmembrane region" description="Helical" evidence="2">
    <location>
        <begin position="101"/>
        <end position="122"/>
    </location>
</feature>
<name>R7WG78_AEGTA</name>
<dbReference type="PANTHER" id="PTHR30540:SF20">
    <property type="entry name" value="POTASSIUM TRANSPORTER 6"/>
    <property type="match status" value="1"/>
</dbReference>
<dbReference type="EnsemblPlants" id="EMT19754">
    <property type="protein sequence ID" value="EMT19754"/>
    <property type="gene ID" value="F775_15909"/>
</dbReference>
<feature type="transmembrane region" description="Helical" evidence="2">
    <location>
        <begin position="210"/>
        <end position="232"/>
    </location>
</feature>
<feature type="transmembrane region" description="Helical" evidence="2">
    <location>
        <begin position="54"/>
        <end position="77"/>
    </location>
</feature>
<feature type="transmembrane region" description="Helical" evidence="2">
    <location>
        <begin position="471"/>
        <end position="488"/>
    </location>
</feature>
<dbReference type="InterPro" id="IPR053951">
    <property type="entry name" value="K_trans_N"/>
</dbReference>
<feature type="transmembrane region" description="Helical" evidence="2">
    <location>
        <begin position="321"/>
        <end position="341"/>
    </location>
</feature>
<evidence type="ECO:0000259" key="3">
    <source>
        <dbReference type="Pfam" id="PF02705"/>
    </source>
</evidence>